<reference evidence="9" key="3">
    <citation type="submission" date="2025-08" db="UniProtKB">
        <authorList>
            <consortium name="Ensembl"/>
        </authorList>
    </citation>
    <scope>IDENTIFICATION</scope>
    <source>
        <strain evidence="9">17573</strain>
    </source>
</reference>
<feature type="domain" description="N-acetyltransferase" evidence="8">
    <location>
        <begin position="14"/>
        <end position="179"/>
    </location>
</feature>
<reference evidence="9" key="2">
    <citation type="submission" date="2019-01" db="EMBL/GenBank/DDBJ databases">
        <authorList>
            <person name="Graves T."/>
            <person name="Eichler E.E."/>
            <person name="Wilson R.K."/>
        </authorList>
    </citation>
    <scope>NUCLEOTIDE SEQUENCE [LARGE SCALE GENOMIC DNA]</scope>
    <source>
        <strain evidence="9">17573</strain>
    </source>
</reference>
<dbReference type="eggNOG" id="KOG4135">
    <property type="taxonomic scope" value="Eukaryota"/>
</dbReference>
<dbReference type="PANTHER" id="PTHR13256:SF16">
    <property type="entry name" value="ALPHA_BETA-TUBULIN-N-ACETYLTRANSFERASE 9"/>
    <property type="match status" value="1"/>
</dbReference>
<dbReference type="GO" id="GO:0032991">
    <property type="term" value="C:protein-containing complex"/>
    <property type="evidence" value="ECO:0007669"/>
    <property type="project" value="Ensembl"/>
</dbReference>
<dbReference type="PROSITE" id="PS51186">
    <property type="entry name" value="GNAT"/>
    <property type="match status" value="1"/>
</dbReference>
<dbReference type="HOGENOM" id="CLU_073102_1_1_1"/>
<keyword evidence="2" id="KW-0808">Transferase</keyword>
<organism evidence="9 10">
    <name type="scientific">Macaca mulatta</name>
    <name type="common">Rhesus macaque</name>
    <dbReference type="NCBI Taxonomy" id="9544"/>
    <lineage>
        <taxon>Eukaryota</taxon>
        <taxon>Metazoa</taxon>
        <taxon>Chordata</taxon>
        <taxon>Craniata</taxon>
        <taxon>Vertebrata</taxon>
        <taxon>Euteleostomi</taxon>
        <taxon>Mammalia</taxon>
        <taxon>Eutheria</taxon>
        <taxon>Euarchontoglires</taxon>
        <taxon>Primates</taxon>
        <taxon>Haplorrhini</taxon>
        <taxon>Catarrhini</taxon>
        <taxon>Cercopithecidae</taxon>
        <taxon>Cercopithecinae</taxon>
        <taxon>Macaca</taxon>
    </lineage>
</organism>
<evidence type="ECO:0000256" key="3">
    <source>
        <dbReference type="ARBA" id="ARBA00023315"/>
    </source>
</evidence>
<keyword evidence="3" id="KW-0012">Acyltransferase</keyword>
<dbReference type="InterPro" id="IPR000182">
    <property type="entry name" value="GNAT_dom"/>
</dbReference>
<dbReference type="Pfam" id="PF13302">
    <property type="entry name" value="Acetyltransf_3"/>
    <property type="match status" value="1"/>
</dbReference>
<reference evidence="9" key="4">
    <citation type="submission" date="2025-09" db="UniProtKB">
        <authorList>
            <consortium name="Ensembl"/>
        </authorList>
    </citation>
    <scope>IDENTIFICATION</scope>
    <source>
        <strain evidence="9">17573</strain>
    </source>
</reference>
<evidence type="ECO:0000313" key="10">
    <source>
        <dbReference type="Proteomes" id="UP000006718"/>
    </source>
</evidence>
<comment type="similarity">
    <text evidence="1">Belongs to the acetyltransferase family. GNAT subfamily.</text>
</comment>
<protein>
    <recommendedName>
        <fullName evidence="7">Alpha/beta-tubulin-N-acetyltransferase 9</fullName>
        <ecNumber evidence="6">2.3.1.308</ecNumber>
    </recommendedName>
</protein>
<dbReference type="ExpressionAtlas" id="F6TPU6">
    <property type="expression patterns" value="baseline"/>
</dbReference>
<dbReference type="InterPro" id="IPR039135">
    <property type="entry name" value="NAT9-like"/>
</dbReference>
<evidence type="ECO:0000256" key="7">
    <source>
        <dbReference type="ARBA" id="ARBA00073356"/>
    </source>
</evidence>
<evidence type="ECO:0000256" key="5">
    <source>
        <dbReference type="ARBA" id="ARBA00058998"/>
    </source>
</evidence>
<dbReference type="PaxDb" id="9544-ENSMMUP00000007575"/>
<evidence type="ECO:0000256" key="4">
    <source>
        <dbReference type="ARBA" id="ARBA00051141"/>
    </source>
</evidence>
<gene>
    <name evidence="9 11" type="primary">NAT9</name>
</gene>
<evidence type="ECO:0000256" key="1">
    <source>
        <dbReference type="ARBA" id="ARBA00009342"/>
    </source>
</evidence>
<comment type="function">
    <text evidence="5">N-acetyltransferase that mediates the acetylation of the N-terminal residues of alpha- and beta-tubulin.</text>
</comment>
<dbReference type="InParanoid" id="F6TPU6"/>
<dbReference type="Ensembl" id="ENSMMUT00000008057.4">
    <property type="protein sequence ID" value="ENSMMUP00000007575.4"/>
    <property type="gene ID" value="ENSMMUG00000005738.4"/>
</dbReference>
<sequence length="262" mass="29618">MRLNQNTMLLGKKVVLVPYTSEHVPRYHEWMKSEELQRLTASEPLTLEQEYAMQRSWREDADKCTFIVLDAEKWQAQPGATEESCMVGDVNLFLTDLEDPTLGEIEVMIAEPSCRGKGLGTEAVLAMLSYGMTTLGLTKFEAKIGQENEPSIRMFQKLHFEQVAASSVFQEVTLRLTVSESEHQWLLEQTSHLEHGWEWRDLSPWRPEVLPWLGVKLQAWPAFLVFPFSLYQELPGGPASVSTQGQLGPLVLQKQAAVTLGA</sequence>
<keyword evidence="10" id="KW-1185">Reference proteome</keyword>
<accession>F6TPU6</accession>
<dbReference type="FunCoup" id="F6TPU6">
    <property type="interactions" value="134"/>
</dbReference>
<dbReference type="VGNC" id="VGNC:99177">
    <property type="gene designation" value="NAT9"/>
</dbReference>
<dbReference type="Proteomes" id="UP000006718">
    <property type="component" value="Chromosome 16"/>
</dbReference>
<dbReference type="SMR" id="F6TPU6"/>
<dbReference type="GeneTree" id="ENSGT00390000012745"/>
<dbReference type="VEuPathDB" id="HostDB:ENSMMUG00000005738"/>
<reference evidence="10" key="1">
    <citation type="journal article" date="2007" name="Science">
        <title>Evolutionary and biomedical insights from the rhesus macaque genome.</title>
        <authorList>
            <person name="Gibbs R.A."/>
            <person name="Rogers J."/>
            <person name="Katze M.G."/>
            <person name="Bumgarner R."/>
            <person name="Weinstock G.M."/>
            <person name="Mardis E.R."/>
            <person name="Remington K.A."/>
            <person name="Strausberg R.L."/>
            <person name="Venter J.C."/>
            <person name="Wilson R.K."/>
            <person name="Batzer M.A."/>
            <person name="Bustamante C.D."/>
            <person name="Eichler E.E."/>
            <person name="Hahn M.W."/>
            <person name="Hardison R.C."/>
            <person name="Makova K.D."/>
            <person name="Miller W."/>
            <person name="Milosavljevic A."/>
            <person name="Palermo R.E."/>
            <person name="Siepel A."/>
            <person name="Sikela J.M."/>
            <person name="Attaway T."/>
            <person name="Bell S."/>
            <person name="Bernard K.E."/>
            <person name="Buhay C.J."/>
            <person name="Chandrabose M.N."/>
            <person name="Dao M."/>
            <person name="Davis C."/>
            <person name="Delehaunty K.D."/>
            <person name="Ding Y."/>
            <person name="Dinh H.H."/>
            <person name="Dugan-Rocha S."/>
            <person name="Fulton L.A."/>
            <person name="Gabisi R.A."/>
            <person name="Garner T.T."/>
            <person name="Godfrey J."/>
            <person name="Hawes A.C."/>
            <person name="Hernandez J."/>
            <person name="Hines S."/>
            <person name="Holder M."/>
            <person name="Hume J."/>
            <person name="Jhangiani S.N."/>
            <person name="Joshi V."/>
            <person name="Khan Z.M."/>
            <person name="Kirkness E.F."/>
            <person name="Cree A."/>
            <person name="Fowler R.G."/>
            <person name="Lee S."/>
            <person name="Lewis L.R."/>
            <person name="Li Z."/>
            <person name="Liu Y.-S."/>
            <person name="Moore S.M."/>
            <person name="Muzny D."/>
            <person name="Nazareth L.V."/>
            <person name="Ngo D.N."/>
            <person name="Okwuonu G.O."/>
            <person name="Pai G."/>
            <person name="Parker D."/>
            <person name="Paul H.A."/>
            <person name="Pfannkoch C."/>
            <person name="Pohl C.S."/>
            <person name="Rogers Y.-H.C."/>
            <person name="Ruiz S.J."/>
            <person name="Sabo A."/>
            <person name="Santibanez J."/>
            <person name="Schneider B.W."/>
            <person name="Smith S.M."/>
            <person name="Sodergren E."/>
            <person name="Svatek A.F."/>
            <person name="Utterback T.R."/>
            <person name="Vattathil S."/>
            <person name="Warren W."/>
            <person name="White C.S."/>
            <person name="Chinwalla A.T."/>
            <person name="Feng Y."/>
            <person name="Halpern A.L."/>
            <person name="Hillier L.W."/>
            <person name="Huang X."/>
            <person name="Minx P."/>
            <person name="Nelson J.O."/>
            <person name="Pepin K.H."/>
            <person name="Qin X."/>
            <person name="Sutton G.G."/>
            <person name="Venter E."/>
            <person name="Walenz B.P."/>
            <person name="Wallis J.W."/>
            <person name="Worley K.C."/>
            <person name="Yang S.-P."/>
            <person name="Jones S.M."/>
            <person name="Marra M.A."/>
            <person name="Rocchi M."/>
            <person name="Schein J.E."/>
            <person name="Baertsch R."/>
            <person name="Clarke L."/>
            <person name="Csuros M."/>
            <person name="Glasscock J."/>
            <person name="Harris R.A."/>
            <person name="Havlak P."/>
            <person name="Jackson A.R."/>
            <person name="Jiang H."/>
            <person name="Liu Y."/>
            <person name="Messina D.N."/>
            <person name="Shen Y."/>
            <person name="Song H.X.-Z."/>
            <person name="Wylie T."/>
            <person name="Zhang L."/>
            <person name="Birney E."/>
            <person name="Han K."/>
            <person name="Konkel M.K."/>
            <person name="Lee J."/>
            <person name="Smit A.F.A."/>
            <person name="Ullmer B."/>
            <person name="Wang H."/>
            <person name="Xing J."/>
            <person name="Burhans R."/>
            <person name="Cheng Z."/>
            <person name="Karro J.E."/>
            <person name="Ma J."/>
            <person name="Raney B."/>
            <person name="She X."/>
            <person name="Cox M.J."/>
            <person name="Demuth J.P."/>
            <person name="Dumas L.J."/>
            <person name="Han S.-G."/>
            <person name="Hopkins J."/>
            <person name="Karimpour-Fard A."/>
            <person name="Kim Y.H."/>
            <person name="Pollack J.R."/>
            <person name="Vinar T."/>
            <person name="Addo-Quaye C."/>
            <person name="Degenhardt J."/>
            <person name="Denby A."/>
            <person name="Hubisz M.J."/>
            <person name="Indap A."/>
            <person name="Kosiol C."/>
            <person name="Lahn B.T."/>
            <person name="Lawson H.A."/>
            <person name="Marklein A."/>
            <person name="Nielsen R."/>
            <person name="Vallender E.J."/>
            <person name="Clark A.G."/>
            <person name="Ferguson B."/>
            <person name="Hernandez R.D."/>
            <person name="Hirani K."/>
            <person name="Kehrer-Sawatzki H."/>
            <person name="Kolb J."/>
            <person name="Patil S."/>
            <person name="Pu L.-L."/>
            <person name="Ren Y."/>
            <person name="Smith D.G."/>
            <person name="Wheeler D.A."/>
            <person name="Schenck I."/>
            <person name="Ball E.V."/>
            <person name="Chen R."/>
            <person name="Cooper D.N."/>
            <person name="Giardine B."/>
            <person name="Hsu F."/>
            <person name="Kent W.J."/>
            <person name="Lesk A."/>
            <person name="Nelson D.L."/>
            <person name="O'brien W.E."/>
            <person name="Pruefer K."/>
            <person name="Stenson P.D."/>
            <person name="Wallace J.C."/>
            <person name="Ke H."/>
            <person name="Liu X.-M."/>
            <person name="Wang P."/>
            <person name="Xiang A.P."/>
            <person name="Yang F."/>
            <person name="Barber G.P."/>
            <person name="Haussler D."/>
            <person name="Karolchik D."/>
            <person name="Kern A.D."/>
            <person name="Kuhn R.M."/>
            <person name="Smith K.E."/>
            <person name="Zwieg A.S."/>
        </authorList>
    </citation>
    <scope>NUCLEOTIDE SEQUENCE [LARGE SCALE GENOMIC DNA]</scope>
    <source>
        <strain evidence="10">17573</strain>
    </source>
</reference>
<dbReference type="GO" id="GO:0120519">
    <property type="term" value="F:tubulin N-terminal-methionine acetyltransferase activity"/>
    <property type="evidence" value="ECO:0007669"/>
    <property type="project" value="UniProtKB-EC"/>
</dbReference>
<dbReference type="FunFam" id="3.40.630.30:FF:000040">
    <property type="entry name" value="N-acetyltransferase 9 (putative)"/>
    <property type="match status" value="1"/>
</dbReference>
<dbReference type="Gene3D" id="3.40.630.30">
    <property type="match status" value="1"/>
</dbReference>
<dbReference type="EC" id="2.3.1.308" evidence="6"/>
<dbReference type="Bgee" id="ENSMMUG00000005738">
    <property type="expression patterns" value="Expressed in cerebellar cortex and 21 other cell types or tissues"/>
</dbReference>
<dbReference type="SUPFAM" id="SSF55729">
    <property type="entry name" value="Acyl-CoA N-acyltransferases (Nat)"/>
    <property type="match status" value="1"/>
</dbReference>
<evidence type="ECO:0000313" key="9">
    <source>
        <dbReference type="Ensembl" id="ENSMMUP00000007575.4"/>
    </source>
</evidence>
<name>F6TPU6_MACMU</name>
<dbReference type="OMA" id="WHVPRYH"/>
<evidence type="ECO:0000256" key="6">
    <source>
        <dbReference type="ARBA" id="ARBA00066928"/>
    </source>
</evidence>
<evidence type="ECO:0000313" key="11">
    <source>
        <dbReference type="VGNC" id="VGNC:99177"/>
    </source>
</evidence>
<dbReference type="PANTHER" id="PTHR13256">
    <property type="entry name" value="N-ACETYLTRANSFERASE 9"/>
    <property type="match status" value="1"/>
</dbReference>
<dbReference type="InterPro" id="IPR016181">
    <property type="entry name" value="Acyl_CoA_acyltransferase"/>
</dbReference>
<proteinExistence type="inferred from homology"/>
<comment type="catalytic activity">
    <reaction evidence="4">
        <text>N-terminal L-methionyl-[tubulin] + acetyl-CoA = N-terminal N(alpha)-acetyl-L-methionyl-[tubulin] + CoA + H(+)</text>
        <dbReference type="Rhea" id="RHEA:69607"/>
        <dbReference type="Rhea" id="RHEA-COMP:17729"/>
        <dbReference type="Rhea" id="RHEA-COMP:17730"/>
        <dbReference type="ChEBI" id="CHEBI:15378"/>
        <dbReference type="ChEBI" id="CHEBI:57287"/>
        <dbReference type="ChEBI" id="CHEBI:57288"/>
        <dbReference type="ChEBI" id="CHEBI:64731"/>
        <dbReference type="ChEBI" id="CHEBI:133414"/>
        <dbReference type="EC" id="2.3.1.308"/>
    </reaction>
</comment>
<evidence type="ECO:0000259" key="8">
    <source>
        <dbReference type="PROSITE" id="PS51186"/>
    </source>
</evidence>
<evidence type="ECO:0000256" key="2">
    <source>
        <dbReference type="ARBA" id="ARBA00022679"/>
    </source>
</evidence>
<dbReference type="AlphaFoldDB" id="F6TPU6"/>
<dbReference type="STRING" id="9544.ENSMMUP00000007575"/>